<organism evidence="2 3">
    <name type="scientific">Nonomuraea glycinis</name>
    <dbReference type="NCBI Taxonomy" id="2047744"/>
    <lineage>
        <taxon>Bacteria</taxon>
        <taxon>Bacillati</taxon>
        <taxon>Actinomycetota</taxon>
        <taxon>Actinomycetes</taxon>
        <taxon>Streptosporangiales</taxon>
        <taxon>Streptosporangiaceae</taxon>
        <taxon>Nonomuraea</taxon>
    </lineage>
</organism>
<dbReference type="InterPro" id="IPR049713">
    <property type="entry name" value="Pr6Pr-like"/>
</dbReference>
<evidence type="ECO:0000313" key="3">
    <source>
        <dbReference type="Proteomes" id="UP000660745"/>
    </source>
</evidence>
<gene>
    <name evidence="2" type="ORF">GCM10012278_83600</name>
</gene>
<keyword evidence="1" id="KW-0812">Transmembrane</keyword>
<dbReference type="Proteomes" id="UP000660745">
    <property type="component" value="Unassembled WGS sequence"/>
</dbReference>
<sequence>MRELWRAGSVLAALTGVTCLMVSIRHPWAYFTVQSNMAAALYFSWRLLGWRDSGSLKGAVTVALLLTGVTHVVSKGGENPLALLGGSPAQLGNLLLHYVTPVMALADWVTCDREHRAPWAAPLAWIAFPLAYGIFVLLRAPFLPEGMPRRYVYPYLNVDRIGWDGFALMGGALLVTCAVLGYFLLGLHRLAGAYRSAPGETRP</sequence>
<dbReference type="EMBL" id="BMNK01000023">
    <property type="protein sequence ID" value="GGP17112.1"/>
    <property type="molecule type" value="Genomic_DNA"/>
</dbReference>
<name>A0A918AHH6_9ACTN</name>
<feature type="transmembrane region" description="Helical" evidence="1">
    <location>
        <begin position="162"/>
        <end position="185"/>
    </location>
</feature>
<evidence type="ECO:0008006" key="4">
    <source>
        <dbReference type="Google" id="ProtNLM"/>
    </source>
</evidence>
<keyword evidence="1" id="KW-0472">Membrane</keyword>
<evidence type="ECO:0000313" key="2">
    <source>
        <dbReference type="EMBL" id="GGP17112.1"/>
    </source>
</evidence>
<protein>
    <recommendedName>
        <fullName evidence="4">Integral membrane regulator</fullName>
    </recommendedName>
</protein>
<comment type="caution">
    <text evidence="2">The sequence shown here is derived from an EMBL/GenBank/DDBJ whole genome shotgun (WGS) entry which is preliminary data.</text>
</comment>
<dbReference type="NCBIfam" id="NF038065">
    <property type="entry name" value="Pr6Pr"/>
    <property type="match status" value="1"/>
</dbReference>
<proteinExistence type="predicted"/>
<dbReference type="RefSeq" id="WP_189144324.1">
    <property type="nucleotide sequence ID" value="NZ_BMNK01000023.1"/>
</dbReference>
<keyword evidence="1" id="KW-1133">Transmembrane helix</keyword>
<feature type="transmembrane region" description="Helical" evidence="1">
    <location>
        <begin position="123"/>
        <end position="142"/>
    </location>
</feature>
<accession>A0A918AHH6</accession>
<dbReference type="AlphaFoldDB" id="A0A918AHH6"/>
<feature type="transmembrane region" description="Helical" evidence="1">
    <location>
        <begin position="29"/>
        <end position="48"/>
    </location>
</feature>
<keyword evidence="3" id="KW-1185">Reference proteome</keyword>
<evidence type="ECO:0000256" key="1">
    <source>
        <dbReference type="SAM" id="Phobius"/>
    </source>
</evidence>
<reference evidence="2" key="2">
    <citation type="submission" date="2020-09" db="EMBL/GenBank/DDBJ databases">
        <authorList>
            <person name="Sun Q."/>
            <person name="Zhou Y."/>
        </authorList>
    </citation>
    <scope>NUCLEOTIDE SEQUENCE</scope>
    <source>
        <strain evidence="2">CGMCC 4.7430</strain>
    </source>
</reference>
<reference evidence="2" key="1">
    <citation type="journal article" date="2014" name="Int. J. Syst. Evol. Microbiol.">
        <title>Complete genome sequence of Corynebacterium casei LMG S-19264T (=DSM 44701T), isolated from a smear-ripened cheese.</title>
        <authorList>
            <consortium name="US DOE Joint Genome Institute (JGI-PGF)"/>
            <person name="Walter F."/>
            <person name="Albersmeier A."/>
            <person name="Kalinowski J."/>
            <person name="Ruckert C."/>
        </authorList>
    </citation>
    <scope>NUCLEOTIDE SEQUENCE</scope>
    <source>
        <strain evidence="2">CGMCC 4.7430</strain>
    </source>
</reference>